<protein>
    <submittedName>
        <fullName evidence="1">Transporter substrate-binding domain-containing protein</fullName>
    </submittedName>
</protein>
<comment type="caution">
    <text evidence="1">The sequence shown here is derived from an EMBL/GenBank/DDBJ whole genome shotgun (WGS) entry which is preliminary data.</text>
</comment>
<organism evidence="1 2">
    <name type="scientific">Burkholderia vietnamiensis</name>
    <dbReference type="NCBI Taxonomy" id="60552"/>
    <lineage>
        <taxon>Bacteria</taxon>
        <taxon>Pseudomonadati</taxon>
        <taxon>Pseudomonadota</taxon>
        <taxon>Betaproteobacteria</taxon>
        <taxon>Burkholderiales</taxon>
        <taxon>Burkholderiaceae</taxon>
        <taxon>Burkholderia</taxon>
        <taxon>Burkholderia cepacia complex</taxon>
    </lineage>
</organism>
<dbReference type="Gene3D" id="3.40.190.10">
    <property type="entry name" value="Periplasmic binding protein-like II"/>
    <property type="match status" value="1"/>
</dbReference>
<dbReference type="SUPFAM" id="SSF53850">
    <property type="entry name" value="Periplasmic binding protein-like II"/>
    <property type="match status" value="1"/>
</dbReference>
<evidence type="ECO:0000313" key="2">
    <source>
        <dbReference type="Proteomes" id="UP001171620"/>
    </source>
</evidence>
<name>A0AAW7T978_BURVI</name>
<evidence type="ECO:0000313" key="1">
    <source>
        <dbReference type="EMBL" id="MDN7798578.1"/>
    </source>
</evidence>
<accession>A0AAW7T978</accession>
<dbReference type="EMBL" id="JAUJRV010000032">
    <property type="protein sequence ID" value="MDN7798578.1"/>
    <property type="molecule type" value="Genomic_DNA"/>
</dbReference>
<sequence length="63" mass="6891">MLTRAGIHDFAELAGKTVVMNQGATAERLLRKMNEERRMNAQIISAKDYGEVSLALESGRAVA</sequence>
<reference evidence="1" key="1">
    <citation type="submission" date="2023-07" db="EMBL/GenBank/DDBJ databases">
        <title>A collection of bacterial strains from the Burkholderia cepacia Research Laboratory and Repository.</title>
        <authorList>
            <person name="Lipuma J."/>
            <person name="Spilker T."/>
            <person name="Caverly L."/>
        </authorList>
    </citation>
    <scope>NUCLEOTIDE SEQUENCE</scope>
    <source>
        <strain evidence="1">AU44268</strain>
    </source>
</reference>
<dbReference type="Proteomes" id="UP001171620">
    <property type="component" value="Unassembled WGS sequence"/>
</dbReference>
<gene>
    <name evidence="1" type="ORF">QZM33_26940</name>
</gene>
<dbReference type="AlphaFoldDB" id="A0AAW7T978"/>
<proteinExistence type="predicted"/>